<evidence type="ECO:0000313" key="1">
    <source>
        <dbReference type="EMBL" id="GER91230.1"/>
    </source>
</evidence>
<dbReference type="EMBL" id="BKZW01000003">
    <property type="protein sequence ID" value="GER91230.1"/>
    <property type="molecule type" value="Genomic_DNA"/>
</dbReference>
<protein>
    <submittedName>
        <fullName evidence="1">Uncharacterized protein</fullName>
    </submittedName>
</protein>
<comment type="caution">
    <text evidence="1">The sequence shown here is derived from an EMBL/GenBank/DDBJ whole genome shotgun (WGS) entry which is preliminary data.</text>
</comment>
<accession>A0A5J4KXF4</accession>
<sequence length="50" mass="5242">MATPTPTVPVVPRKDVTFTTADHIKLTGWLYGSGTNVIVLSLVPTSGKSS</sequence>
<name>A0A5J4KXF4_9CHLR</name>
<proteinExistence type="predicted"/>
<dbReference type="Proteomes" id="UP000326912">
    <property type="component" value="Unassembled WGS sequence"/>
</dbReference>
<gene>
    <name evidence="1" type="ORF">KDW_53920</name>
</gene>
<keyword evidence="2" id="KW-1185">Reference proteome</keyword>
<organism evidence="1 2">
    <name type="scientific">Dictyobacter vulcani</name>
    <dbReference type="NCBI Taxonomy" id="2607529"/>
    <lineage>
        <taxon>Bacteria</taxon>
        <taxon>Bacillati</taxon>
        <taxon>Chloroflexota</taxon>
        <taxon>Ktedonobacteria</taxon>
        <taxon>Ktedonobacterales</taxon>
        <taxon>Dictyobacteraceae</taxon>
        <taxon>Dictyobacter</taxon>
    </lineage>
</organism>
<dbReference type="AlphaFoldDB" id="A0A5J4KXF4"/>
<evidence type="ECO:0000313" key="2">
    <source>
        <dbReference type="Proteomes" id="UP000326912"/>
    </source>
</evidence>
<reference evidence="1 2" key="1">
    <citation type="submission" date="2019-10" db="EMBL/GenBank/DDBJ databases">
        <title>Dictyobacter vulcani sp. nov., within the class Ktedonobacteria, isolated from soil of volcanic Mt. Zao.</title>
        <authorList>
            <person name="Zheng Y."/>
            <person name="Wang C.M."/>
            <person name="Sakai Y."/>
            <person name="Abe K."/>
            <person name="Yokota A."/>
            <person name="Yabe S."/>
        </authorList>
    </citation>
    <scope>NUCLEOTIDE SEQUENCE [LARGE SCALE GENOMIC DNA]</scope>
    <source>
        <strain evidence="1 2">W12</strain>
    </source>
</reference>